<dbReference type="Proteomes" id="UP000646523">
    <property type="component" value="Unassembled WGS sequence"/>
</dbReference>
<sequence>MPEAATRTEAPPESGDVHRYDLPDDDAEPDGDAEPPRARRRPWRILTTARFAAGSSGGVVDGVVVS</sequence>
<evidence type="ECO:0000313" key="3">
    <source>
        <dbReference type="Proteomes" id="UP000646523"/>
    </source>
</evidence>
<dbReference type="AlphaFoldDB" id="A0A917YR90"/>
<protein>
    <submittedName>
        <fullName evidence="2">Uncharacterized protein</fullName>
    </submittedName>
</protein>
<feature type="compositionally biased region" description="Acidic residues" evidence="1">
    <location>
        <begin position="23"/>
        <end position="33"/>
    </location>
</feature>
<comment type="caution">
    <text evidence="2">The sequence shown here is derived from an EMBL/GenBank/DDBJ whole genome shotgun (WGS) entry which is preliminary data.</text>
</comment>
<organism evidence="2 3">
    <name type="scientific">Nonomuraea cavernae</name>
    <dbReference type="NCBI Taxonomy" id="2045107"/>
    <lineage>
        <taxon>Bacteria</taxon>
        <taxon>Bacillati</taxon>
        <taxon>Actinomycetota</taxon>
        <taxon>Actinomycetes</taxon>
        <taxon>Streptosporangiales</taxon>
        <taxon>Streptosporangiaceae</taxon>
        <taxon>Nonomuraea</taxon>
    </lineage>
</organism>
<dbReference type="EMBL" id="BMNH01000001">
    <property type="protein sequence ID" value="GGO61036.1"/>
    <property type="molecule type" value="Genomic_DNA"/>
</dbReference>
<reference evidence="2" key="1">
    <citation type="journal article" date="2014" name="Int. J. Syst. Evol. Microbiol.">
        <title>Complete genome sequence of Corynebacterium casei LMG S-19264T (=DSM 44701T), isolated from a smear-ripened cheese.</title>
        <authorList>
            <consortium name="US DOE Joint Genome Institute (JGI-PGF)"/>
            <person name="Walter F."/>
            <person name="Albersmeier A."/>
            <person name="Kalinowski J."/>
            <person name="Ruckert C."/>
        </authorList>
    </citation>
    <scope>NUCLEOTIDE SEQUENCE</scope>
    <source>
        <strain evidence="2">CGMCC 4.7368</strain>
    </source>
</reference>
<evidence type="ECO:0000313" key="2">
    <source>
        <dbReference type="EMBL" id="GGO61036.1"/>
    </source>
</evidence>
<proteinExistence type="predicted"/>
<accession>A0A917YR90</accession>
<gene>
    <name evidence="2" type="ORF">GCM10012289_02310</name>
</gene>
<dbReference type="RefSeq" id="WP_189122044.1">
    <property type="nucleotide sequence ID" value="NZ_BMNH01000001.1"/>
</dbReference>
<reference evidence="2" key="2">
    <citation type="submission" date="2020-09" db="EMBL/GenBank/DDBJ databases">
        <authorList>
            <person name="Sun Q."/>
            <person name="Zhou Y."/>
        </authorList>
    </citation>
    <scope>NUCLEOTIDE SEQUENCE</scope>
    <source>
        <strain evidence="2">CGMCC 4.7368</strain>
    </source>
</reference>
<keyword evidence="3" id="KW-1185">Reference proteome</keyword>
<feature type="region of interest" description="Disordered" evidence="1">
    <location>
        <begin position="1"/>
        <end position="42"/>
    </location>
</feature>
<evidence type="ECO:0000256" key="1">
    <source>
        <dbReference type="SAM" id="MobiDB-lite"/>
    </source>
</evidence>
<name>A0A917YR90_9ACTN</name>